<dbReference type="STRING" id="1314781.A0A165E8K4"/>
<name>A0A165E8K4_EXIGL</name>
<dbReference type="AlphaFoldDB" id="A0A165E8K4"/>
<accession>A0A165E8K4</accession>
<dbReference type="Proteomes" id="UP000077266">
    <property type="component" value="Unassembled WGS sequence"/>
</dbReference>
<organism evidence="1 2">
    <name type="scientific">Exidia glandulosa HHB12029</name>
    <dbReference type="NCBI Taxonomy" id="1314781"/>
    <lineage>
        <taxon>Eukaryota</taxon>
        <taxon>Fungi</taxon>
        <taxon>Dikarya</taxon>
        <taxon>Basidiomycota</taxon>
        <taxon>Agaricomycotina</taxon>
        <taxon>Agaricomycetes</taxon>
        <taxon>Auriculariales</taxon>
        <taxon>Exidiaceae</taxon>
        <taxon>Exidia</taxon>
    </lineage>
</organism>
<evidence type="ECO:0008006" key="3">
    <source>
        <dbReference type="Google" id="ProtNLM"/>
    </source>
</evidence>
<protein>
    <recommendedName>
        <fullName evidence="3">3'-5' exonuclease domain-containing protein</fullName>
    </recommendedName>
</protein>
<keyword evidence="2" id="KW-1185">Reference proteome</keyword>
<dbReference type="OrthoDB" id="26838at2759"/>
<dbReference type="InParanoid" id="A0A165E8K4"/>
<gene>
    <name evidence="1" type="ORF">EXIGLDRAFT_774719</name>
</gene>
<sequence>MERPSDPLHRVRHLDTSGIHGLGGLKGALREHGIDAIEMTQAKKCVDHTQWLARPLPLQYTAYAAEDIWILSKVFEVFHARAYFRSPELEMQSQRYVNMHRGVPPQSGDIYRSSNLLPMEIIVAPVAQNSSRVCEGCHRVLGDACFFFRAHGYALVHTMHSHCKVCYILTQRMIIKATPRVKHRPRGNTHWQERWTAQEPPQVQNVAFRDALPKDPETCEKELEAVLKRISAA</sequence>
<evidence type="ECO:0000313" key="2">
    <source>
        <dbReference type="Proteomes" id="UP000077266"/>
    </source>
</evidence>
<evidence type="ECO:0000313" key="1">
    <source>
        <dbReference type="EMBL" id="KZV86321.1"/>
    </source>
</evidence>
<proteinExistence type="predicted"/>
<dbReference type="EMBL" id="KV426159">
    <property type="protein sequence ID" value="KZV86321.1"/>
    <property type="molecule type" value="Genomic_DNA"/>
</dbReference>
<reference evidence="1 2" key="1">
    <citation type="journal article" date="2016" name="Mol. Biol. Evol.">
        <title>Comparative Genomics of Early-Diverging Mushroom-Forming Fungi Provides Insights into the Origins of Lignocellulose Decay Capabilities.</title>
        <authorList>
            <person name="Nagy L.G."/>
            <person name="Riley R."/>
            <person name="Tritt A."/>
            <person name="Adam C."/>
            <person name="Daum C."/>
            <person name="Floudas D."/>
            <person name="Sun H."/>
            <person name="Yadav J.S."/>
            <person name="Pangilinan J."/>
            <person name="Larsson K.H."/>
            <person name="Matsuura K."/>
            <person name="Barry K."/>
            <person name="Labutti K."/>
            <person name="Kuo R."/>
            <person name="Ohm R.A."/>
            <person name="Bhattacharya S.S."/>
            <person name="Shirouzu T."/>
            <person name="Yoshinaga Y."/>
            <person name="Martin F.M."/>
            <person name="Grigoriev I.V."/>
            <person name="Hibbett D.S."/>
        </authorList>
    </citation>
    <scope>NUCLEOTIDE SEQUENCE [LARGE SCALE GENOMIC DNA]</scope>
    <source>
        <strain evidence="1 2">HHB12029</strain>
    </source>
</reference>